<accession>A0A235BRS7</accession>
<dbReference type="PANTHER" id="PTHR34184">
    <property type="entry name" value="UPF0718 PROTEIN YCGR"/>
    <property type="match status" value="1"/>
</dbReference>
<evidence type="ECO:0000259" key="7">
    <source>
        <dbReference type="SMART" id="SM00746"/>
    </source>
</evidence>
<gene>
    <name evidence="8" type="ORF">CH333_06715</name>
</gene>
<reference evidence="8 9" key="1">
    <citation type="submission" date="2017-07" db="EMBL/GenBank/DDBJ databases">
        <title>Recovery of genomes from metagenomes via a dereplication, aggregation, and scoring strategy.</title>
        <authorList>
            <person name="Sieber C.M."/>
            <person name="Probst A.J."/>
            <person name="Sharrar A."/>
            <person name="Thomas B.C."/>
            <person name="Hess M."/>
            <person name="Tringe S.G."/>
            <person name="Banfield J.F."/>
        </authorList>
    </citation>
    <scope>NUCLEOTIDE SEQUENCE [LARGE SCALE GENOMIC DNA]</scope>
    <source>
        <strain evidence="8">JGI_Cruoil_03_44_89</strain>
    </source>
</reference>
<keyword evidence="3" id="KW-1003">Cell membrane</keyword>
<evidence type="ECO:0000313" key="8">
    <source>
        <dbReference type="EMBL" id="OYD15038.1"/>
    </source>
</evidence>
<name>A0A235BRS7_UNCW3</name>
<dbReference type="InterPro" id="IPR005524">
    <property type="entry name" value="DUF318"/>
</dbReference>
<proteinExistence type="inferred from homology"/>
<dbReference type="PANTHER" id="PTHR34184:SF4">
    <property type="entry name" value="UPF0718 PROTEIN YCGR"/>
    <property type="match status" value="1"/>
</dbReference>
<evidence type="ECO:0000256" key="6">
    <source>
        <dbReference type="ARBA" id="ARBA00023136"/>
    </source>
</evidence>
<keyword evidence="5" id="KW-1133">Transmembrane helix</keyword>
<evidence type="ECO:0000256" key="3">
    <source>
        <dbReference type="ARBA" id="ARBA00022475"/>
    </source>
</evidence>
<dbReference type="InterPro" id="IPR009078">
    <property type="entry name" value="Ferritin-like_SF"/>
</dbReference>
<keyword evidence="6" id="KW-0472">Membrane</keyword>
<dbReference type="GO" id="GO:0005886">
    <property type="term" value="C:plasma membrane"/>
    <property type="evidence" value="ECO:0007669"/>
    <property type="project" value="UniProtKB-SubCell"/>
</dbReference>
<comment type="caution">
    <text evidence="8">The sequence shown here is derived from an EMBL/GenBank/DDBJ whole genome shotgun (WGS) entry which is preliminary data.</text>
</comment>
<dbReference type="SMART" id="SM00746">
    <property type="entry name" value="TRASH"/>
    <property type="match status" value="1"/>
</dbReference>
<dbReference type="Proteomes" id="UP000215215">
    <property type="component" value="Unassembled WGS sequence"/>
</dbReference>
<keyword evidence="4" id="KW-0812">Transmembrane</keyword>
<dbReference type="Pfam" id="PF04945">
    <property type="entry name" value="YHS"/>
    <property type="match status" value="1"/>
</dbReference>
<sequence>MITQFLLVLKHYIIEILPALAVGFLLSGLVHKFVPTDWIKRYLGRGGIIPILYSTFAGMVLPICCIGSLPVAVSFYKKGARLGPVLAFLVATPATSITALLVTYRLLGMNFTVYIFFSVILMGVIIGSIGNLLKIRQRYVQNETPVDPVCGMNVVKETANQMEYKGKNYYFCSPHCAQVFADEPEKYLVAADFNLRKTDITKIGDVLKYAFVDMPKEIGLELAVGLILAAIVTTVAPVGNFIGNWLAGGWSYPFSLAFGLLMYICSTASVPLVHAFLSQGMDPGAGMVLLLAGPITSWATILVLRKEFGGRILFVYLAAISILSLTLGYCFSII</sequence>
<evidence type="ECO:0000256" key="5">
    <source>
        <dbReference type="ARBA" id="ARBA00022989"/>
    </source>
</evidence>
<comment type="similarity">
    <text evidence="2">Belongs to the UPF0718 family.</text>
</comment>
<comment type="subcellular location">
    <subcellularLocation>
        <location evidence="1">Cell membrane</location>
        <topology evidence="1">Multi-pass membrane protein</topology>
    </subcellularLocation>
</comment>
<dbReference type="InterPro" id="IPR012348">
    <property type="entry name" value="RNR-like"/>
</dbReference>
<organism evidence="8 9">
    <name type="scientific">candidate division WOR-3 bacterium JGI_Cruoil_03_44_89</name>
    <dbReference type="NCBI Taxonomy" id="1973748"/>
    <lineage>
        <taxon>Bacteria</taxon>
        <taxon>Bacteria division WOR-3</taxon>
    </lineage>
</organism>
<protein>
    <recommendedName>
        <fullName evidence="7">TRASH domain-containing protein</fullName>
    </recommendedName>
</protein>
<dbReference type="InterPro" id="IPR052923">
    <property type="entry name" value="UPF0718"/>
</dbReference>
<dbReference type="InterPro" id="IPR007029">
    <property type="entry name" value="YHS_dom"/>
</dbReference>
<evidence type="ECO:0000256" key="2">
    <source>
        <dbReference type="ARBA" id="ARBA00006386"/>
    </source>
</evidence>
<dbReference type="Gene3D" id="1.10.620.20">
    <property type="entry name" value="Ribonucleotide Reductase, subunit A"/>
    <property type="match status" value="1"/>
</dbReference>
<dbReference type="EMBL" id="NOZQ01000148">
    <property type="protein sequence ID" value="OYD15038.1"/>
    <property type="molecule type" value="Genomic_DNA"/>
</dbReference>
<dbReference type="GO" id="GO:0016491">
    <property type="term" value="F:oxidoreductase activity"/>
    <property type="evidence" value="ECO:0007669"/>
    <property type="project" value="InterPro"/>
</dbReference>
<dbReference type="AlphaFoldDB" id="A0A235BRS7"/>
<evidence type="ECO:0000313" key="9">
    <source>
        <dbReference type="Proteomes" id="UP000215215"/>
    </source>
</evidence>
<dbReference type="Pfam" id="PF03773">
    <property type="entry name" value="ArsP_1"/>
    <property type="match status" value="1"/>
</dbReference>
<feature type="domain" description="TRASH" evidence="7">
    <location>
        <begin position="147"/>
        <end position="184"/>
    </location>
</feature>
<dbReference type="SUPFAM" id="SSF47240">
    <property type="entry name" value="Ferritin-like"/>
    <property type="match status" value="1"/>
</dbReference>
<dbReference type="InterPro" id="IPR011017">
    <property type="entry name" value="TRASH_dom"/>
</dbReference>
<evidence type="ECO:0000256" key="1">
    <source>
        <dbReference type="ARBA" id="ARBA00004651"/>
    </source>
</evidence>
<evidence type="ECO:0000256" key="4">
    <source>
        <dbReference type="ARBA" id="ARBA00022692"/>
    </source>
</evidence>